<proteinExistence type="predicted"/>
<sequence length="97" mass="10784">MKRDTVEIEIEVGGQTFLCTVETSPGTPDVMYMPNGDPGYPGDPPEFAVVKVELQLGPHSWIDITDVVTEMGGWYLVTDLAEAAWEPPEFDDFHPEE</sequence>
<dbReference type="EMBL" id="LR796138">
    <property type="protein sequence ID" value="CAB4120838.1"/>
    <property type="molecule type" value="Genomic_DNA"/>
</dbReference>
<protein>
    <submittedName>
        <fullName evidence="1">Uncharacterized protein</fullName>
    </submittedName>
</protein>
<gene>
    <name evidence="1" type="ORF">UFOVP2_16</name>
</gene>
<name>A0A6J5KFW8_9CAUD</name>
<organism evidence="1">
    <name type="scientific">uncultured Caudovirales phage</name>
    <dbReference type="NCBI Taxonomy" id="2100421"/>
    <lineage>
        <taxon>Viruses</taxon>
        <taxon>Duplodnaviria</taxon>
        <taxon>Heunggongvirae</taxon>
        <taxon>Uroviricota</taxon>
        <taxon>Caudoviricetes</taxon>
        <taxon>Peduoviridae</taxon>
        <taxon>Maltschvirus</taxon>
        <taxon>Maltschvirus maltsch</taxon>
    </lineage>
</organism>
<reference evidence="1" key="1">
    <citation type="submission" date="2020-04" db="EMBL/GenBank/DDBJ databases">
        <authorList>
            <person name="Chiriac C."/>
            <person name="Salcher M."/>
            <person name="Ghai R."/>
            <person name="Kavagutti S V."/>
        </authorList>
    </citation>
    <scope>NUCLEOTIDE SEQUENCE</scope>
</reference>
<evidence type="ECO:0000313" key="1">
    <source>
        <dbReference type="EMBL" id="CAB4120838.1"/>
    </source>
</evidence>
<accession>A0A6J5KFW8</accession>